<feature type="region of interest" description="Disordered" evidence="1">
    <location>
        <begin position="1"/>
        <end position="53"/>
    </location>
</feature>
<sequence>MDGDQRMKHESSNARRAPRRATDRFEATQPRGDPTGMSQPEQAPMSYDYGYTGSYGSLQTNELQYPDYAQQQQTQRAPRRRGQEAFYDSMLYFNQQGPTQGPFEDVPQYQTRQSAAIEALNQFAVPQYFEDSAGSGVPVLSPYLNTMPYNQPGPMRPTTQFPTGFTIGSESMNRLEPELSLQSDPSNLEEAVGRYQRVLRRTFDHTRAGRLVEAGGLLLEISEWLVTNARDLGLLRDDSTHYSDRLKLWNDFNLCWLAFCQKQKDLVLDVIAGHPSHISLLRRDRLETMGKDLIQLCDQLEQHGLVDYQMGIWEEEILSVLGQCLDLMDSRPGLPDPTAPAPRP</sequence>
<name>A0AAD6HZM1_PENCN</name>
<feature type="compositionally biased region" description="Basic and acidic residues" evidence="1">
    <location>
        <begin position="1"/>
        <end position="13"/>
    </location>
</feature>
<evidence type="ECO:0000313" key="3">
    <source>
        <dbReference type="Proteomes" id="UP001219568"/>
    </source>
</evidence>
<dbReference type="Proteomes" id="UP001219568">
    <property type="component" value="Unassembled WGS sequence"/>
</dbReference>
<gene>
    <name evidence="2" type="ORF">N7460_013749</name>
</gene>
<dbReference type="EMBL" id="JAQJZL010000016">
    <property type="protein sequence ID" value="KAJ6023354.1"/>
    <property type="molecule type" value="Genomic_DNA"/>
</dbReference>
<protein>
    <submittedName>
        <fullName evidence="2">Uncharacterized protein</fullName>
    </submittedName>
</protein>
<evidence type="ECO:0000256" key="1">
    <source>
        <dbReference type="SAM" id="MobiDB-lite"/>
    </source>
</evidence>
<reference evidence="2" key="2">
    <citation type="submission" date="2023-01" db="EMBL/GenBank/DDBJ databases">
        <authorList>
            <person name="Petersen C."/>
        </authorList>
    </citation>
    <scope>NUCLEOTIDE SEQUENCE</scope>
    <source>
        <strain evidence="2">IBT 15450</strain>
    </source>
</reference>
<accession>A0AAD6HZM1</accession>
<reference evidence="2" key="1">
    <citation type="journal article" date="2023" name="IMA Fungus">
        <title>Comparative genomic study of the Penicillium genus elucidates a diverse pangenome and 15 lateral gene transfer events.</title>
        <authorList>
            <person name="Petersen C."/>
            <person name="Sorensen T."/>
            <person name="Nielsen M.R."/>
            <person name="Sondergaard T.E."/>
            <person name="Sorensen J.L."/>
            <person name="Fitzpatrick D.A."/>
            <person name="Frisvad J.C."/>
            <person name="Nielsen K.L."/>
        </authorList>
    </citation>
    <scope>NUCLEOTIDE SEQUENCE</scope>
    <source>
        <strain evidence="2">IBT 15450</strain>
    </source>
</reference>
<keyword evidence="3" id="KW-1185">Reference proteome</keyword>
<dbReference type="AlphaFoldDB" id="A0AAD6HZM1"/>
<proteinExistence type="predicted"/>
<evidence type="ECO:0000313" key="2">
    <source>
        <dbReference type="EMBL" id="KAJ6023354.1"/>
    </source>
</evidence>
<organism evidence="2 3">
    <name type="scientific">Penicillium canescens</name>
    <dbReference type="NCBI Taxonomy" id="5083"/>
    <lineage>
        <taxon>Eukaryota</taxon>
        <taxon>Fungi</taxon>
        <taxon>Dikarya</taxon>
        <taxon>Ascomycota</taxon>
        <taxon>Pezizomycotina</taxon>
        <taxon>Eurotiomycetes</taxon>
        <taxon>Eurotiomycetidae</taxon>
        <taxon>Eurotiales</taxon>
        <taxon>Aspergillaceae</taxon>
        <taxon>Penicillium</taxon>
    </lineage>
</organism>
<comment type="caution">
    <text evidence="2">The sequence shown here is derived from an EMBL/GenBank/DDBJ whole genome shotgun (WGS) entry which is preliminary data.</text>
</comment>